<feature type="region of interest" description="Disordered" evidence="6">
    <location>
        <begin position="218"/>
        <end position="240"/>
    </location>
</feature>
<comment type="caution">
    <text evidence="9">The sequence shown here is derived from an EMBL/GenBank/DDBJ whole genome shotgun (WGS) entry which is preliminary data.</text>
</comment>
<feature type="region of interest" description="Disordered" evidence="6">
    <location>
        <begin position="502"/>
        <end position="531"/>
    </location>
</feature>
<feature type="region of interest" description="Disordered" evidence="6">
    <location>
        <begin position="796"/>
        <end position="820"/>
    </location>
</feature>
<feature type="region of interest" description="Disordered" evidence="6">
    <location>
        <begin position="579"/>
        <end position="605"/>
    </location>
</feature>
<evidence type="ECO:0000256" key="1">
    <source>
        <dbReference type="ARBA" id="ARBA00004141"/>
    </source>
</evidence>
<keyword evidence="2" id="KW-0813">Transport</keyword>
<dbReference type="EMBL" id="ASGP02000002">
    <property type="protein sequence ID" value="KAH9520617.1"/>
    <property type="molecule type" value="Genomic_DNA"/>
</dbReference>
<feature type="region of interest" description="Disordered" evidence="6">
    <location>
        <begin position="158"/>
        <end position="179"/>
    </location>
</feature>
<dbReference type="Pfam" id="PF03600">
    <property type="entry name" value="CitMHS"/>
    <property type="match status" value="1"/>
</dbReference>
<dbReference type="InterPro" id="IPR051475">
    <property type="entry name" value="Diverse_Ion_Transporter"/>
</dbReference>
<feature type="transmembrane region" description="Helical" evidence="7">
    <location>
        <begin position="1563"/>
        <end position="1581"/>
    </location>
</feature>
<dbReference type="Proteomes" id="UP000790347">
    <property type="component" value="Unassembled WGS sequence"/>
</dbReference>
<comment type="subcellular location">
    <subcellularLocation>
        <location evidence="1">Membrane</location>
        <topology evidence="1">Multi-pass membrane protein</topology>
    </subcellularLocation>
</comment>
<keyword evidence="10" id="KW-1185">Reference proteome</keyword>
<evidence type="ECO:0000256" key="7">
    <source>
        <dbReference type="SAM" id="Phobius"/>
    </source>
</evidence>
<evidence type="ECO:0000256" key="5">
    <source>
        <dbReference type="ARBA" id="ARBA00023136"/>
    </source>
</evidence>
<feature type="transmembrane region" description="Helical" evidence="7">
    <location>
        <begin position="1465"/>
        <end position="1485"/>
    </location>
</feature>
<reference evidence="9" key="2">
    <citation type="journal article" date="2022" name="Res Sq">
        <title>Comparative Genomics Reveals Insights into the Divergent Evolution of Astigmatic Mites and Household Pest Adaptations.</title>
        <authorList>
            <person name="Xiong Q."/>
            <person name="Wan A.T.-Y."/>
            <person name="Liu X.-Y."/>
            <person name="Fung C.S.-H."/>
            <person name="Xiao X."/>
            <person name="Malainual N."/>
            <person name="Hou J."/>
            <person name="Wang L."/>
            <person name="Wang M."/>
            <person name="Yang K."/>
            <person name="Cui Y."/>
            <person name="Leung E."/>
            <person name="Nong W."/>
            <person name="Shin S.-K."/>
            <person name="Au S."/>
            <person name="Jeong K.Y."/>
            <person name="Chew F.T."/>
            <person name="Hui J."/>
            <person name="Leung T.F."/>
            <person name="Tungtrongchitr A."/>
            <person name="Zhong N."/>
            <person name="Liu Z."/>
            <person name="Tsui S."/>
        </authorList>
    </citation>
    <scope>NUCLEOTIDE SEQUENCE</scope>
    <source>
        <strain evidence="9">Derf</strain>
        <tissue evidence="9">Whole organism</tissue>
    </source>
</reference>
<proteinExistence type="predicted"/>
<dbReference type="CDD" id="cd01116">
    <property type="entry name" value="P_permease"/>
    <property type="match status" value="1"/>
</dbReference>
<evidence type="ECO:0000313" key="10">
    <source>
        <dbReference type="Proteomes" id="UP000790347"/>
    </source>
</evidence>
<feature type="transmembrane region" description="Helical" evidence="7">
    <location>
        <begin position="1076"/>
        <end position="1093"/>
    </location>
</feature>
<organism evidence="9 10">
    <name type="scientific">Dermatophagoides farinae</name>
    <name type="common">American house dust mite</name>
    <dbReference type="NCBI Taxonomy" id="6954"/>
    <lineage>
        <taxon>Eukaryota</taxon>
        <taxon>Metazoa</taxon>
        <taxon>Ecdysozoa</taxon>
        <taxon>Arthropoda</taxon>
        <taxon>Chelicerata</taxon>
        <taxon>Arachnida</taxon>
        <taxon>Acari</taxon>
        <taxon>Acariformes</taxon>
        <taxon>Sarcoptiformes</taxon>
        <taxon>Astigmata</taxon>
        <taxon>Psoroptidia</taxon>
        <taxon>Analgoidea</taxon>
        <taxon>Pyroglyphidae</taxon>
        <taxon>Dermatophagoidinae</taxon>
        <taxon>Dermatophagoides</taxon>
    </lineage>
</organism>
<feature type="compositionally biased region" description="Basic residues" evidence="6">
    <location>
        <begin position="808"/>
        <end position="819"/>
    </location>
</feature>
<dbReference type="PANTHER" id="PTHR43568">
    <property type="entry name" value="P PROTEIN"/>
    <property type="match status" value="1"/>
</dbReference>
<feature type="compositionally biased region" description="Acidic residues" evidence="6">
    <location>
        <begin position="158"/>
        <end position="174"/>
    </location>
</feature>
<evidence type="ECO:0000256" key="4">
    <source>
        <dbReference type="ARBA" id="ARBA00022989"/>
    </source>
</evidence>
<evidence type="ECO:0000256" key="6">
    <source>
        <dbReference type="SAM" id="MobiDB-lite"/>
    </source>
</evidence>
<feature type="region of interest" description="Disordered" evidence="6">
    <location>
        <begin position="11"/>
        <end position="51"/>
    </location>
</feature>
<feature type="compositionally biased region" description="Basic and acidic residues" evidence="6">
    <location>
        <begin position="223"/>
        <end position="235"/>
    </location>
</feature>
<protein>
    <submittedName>
        <fullName evidence="9">Protein kinase</fullName>
    </submittedName>
</protein>
<dbReference type="PANTHER" id="PTHR43568:SF1">
    <property type="entry name" value="P PROTEIN"/>
    <property type="match status" value="1"/>
</dbReference>
<feature type="compositionally biased region" description="Low complexity" evidence="6">
    <location>
        <begin position="36"/>
        <end position="51"/>
    </location>
</feature>
<feature type="transmembrane region" description="Helical" evidence="7">
    <location>
        <begin position="1149"/>
        <end position="1177"/>
    </location>
</feature>
<feature type="transmembrane region" description="Helical" evidence="7">
    <location>
        <begin position="1654"/>
        <end position="1677"/>
    </location>
</feature>
<feature type="transmembrane region" description="Helical" evidence="7">
    <location>
        <begin position="1105"/>
        <end position="1129"/>
    </location>
</feature>
<feature type="compositionally biased region" description="Acidic residues" evidence="6">
    <location>
        <begin position="512"/>
        <end position="521"/>
    </location>
</feature>
<dbReference type="GO" id="GO:0016301">
    <property type="term" value="F:kinase activity"/>
    <property type="evidence" value="ECO:0007669"/>
    <property type="project" value="UniProtKB-KW"/>
</dbReference>
<keyword evidence="9" id="KW-0418">Kinase</keyword>
<feature type="transmembrane region" description="Helical" evidence="7">
    <location>
        <begin position="1053"/>
        <end position="1070"/>
    </location>
</feature>
<evidence type="ECO:0000256" key="3">
    <source>
        <dbReference type="ARBA" id="ARBA00022692"/>
    </source>
</evidence>
<keyword evidence="4 7" id="KW-1133">Transmembrane helix</keyword>
<accession>A0A922L7L0</accession>
<evidence type="ECO:0000313" key="9">
    <source>
        <dbReference type="EMBL" id="KAH9520617.1"/>
    </source>
</evidence>
<sequence>MELNEIFYEHHDHNQQQQQQQPSEQTNVNGKFFHPNNIYNNNSNSNSKNLISGNDNQNFLITKKKKTTVSKLNKCLSLPQMMMMMTTNISSINSLNSDDEQHVNNKSKYPMDSIDRINEKNIVDDHSMKMKFKSIINNHDDDNNDADDDNSIIDINIDIDDDDDFDDNDNDNENENNKNWKTNCYVNNIVDNQNNHDDDDDEKNKIKKTKITTTTTATTNFNHHHDDDCNDEQMKNKHQQSMVDKIKNFKDDSDINTKQRQQQQQQQQQQQRKQDLSSLDLNLSSQTSTKVANEIKSFQIQTIKTMTDVDRNEKPKEMDQKISTLNFNNNNNKQQQQQQQKQFGDLKIDNDMMNININEKNRDIHYDYDGDNISIHMNDLNADRCNRRCRCRRRLHDNNGLIVSNINGYENDNNQTDMTLIYDDVDEKKKKDFQNFSIKSNGTRLDSHVNDNKDVDIDDSIIKSSSTLVTLPSSLYFNDEQQMDRMEKMSQIINPVSILQDNSQHHHHNNNDGDDDDDDNNDGSMTLTTTSTKPANFIDLSNKTTITTSSSLQPDTFYHEHQELYRPMMMKSNVDGLTSVIDVDDDDDDDHQHQIQQQQQQQKSMNQNLLKLRSSRVNSADFVAADVHYNPNDLDTNNKHLYSANQIDSSTDEQPESSDLSDSSLKLFQSSQYKNRNSSNYKLKKTKKKIHTTNRLAQLLNDSTKALLNNHNLPTSSKQNNTNVGDQEEYVPLLLNQDKNNHKYGNQNQNYNLSTNSMSMMAIKQNRATIDSSDHHHHQHNNHDHRVNVHLSHSNHNNHGHDQDFHGHNHHHHHHHHHYHSDYCDPIDNYPTSPFGLKHRSSILHSSQSSCDSQKSSYSQIDHLNNDSSFNMKFPKLKYLKVCLLSLLVIYTLISFIFIKERKETWTNVAVQDKLPSYIDLSQSLDLVFPVWKLRARGSFLPKEYGHLTNYSIIFTIVQLFDDSNSNKSMKSGQSSLSSSYRVVKRPWAAPIAPTATDQHYIPTREIEHTFKLTRDDVFDNGYRYRLRIDTNSKESIGITVTMSSFSELSADGIILAASVLVFLYVLIIFEIVNRTLAAMLGATAAITCLTLIRDRPSLAKVVSWLDVETLALLFGMMILVAILCETGFFDYVAVVAFRLAKGRTWPLIFTLCMFTGVMSAFLDNVTTILLMTPVTIRLCEIKNIEPKHVLISLVIISNIGGAATPVGDPPNVIIISSSSIQQQGINFGRFTMHMMPGIILSFIATLIYIRIYYRNLSNLEFQDVNVSSEDDTEENLNQFKMMHEQQSMKKNDQINMNSAIIDNHLFSRNGGRTNVNGMPFQNYTNNDIEMNHNNENNEQETKFGHESIGRHESHGPPLKQCPSCTNLEDLCAGNSYKDHLYDERRVFRSSDELKREIEVWKRACNSIVGYSRDENSVRSMLNHKVETLETILRQHCYETVPPEDNYRSVLTELEQKYKIRDWPLLIKSVVVMSMVISLFFMQSIPELDLSLGWIAILGAILLLVVSDRHELESIMGRVEWSTLIFFAALFVVMEALAELKFLWWIGQLTQDFINSVPEQSRLIVAILVFIWISALSSSFIDNIPLTTVMVKIIEDLAENNEFNIPLVPLIYALAFGACLGGNGTLIGASSNVVCSGVAEQHGYRFTFFDFFKVGFPIMLLTVAISTIYLIICHAVFEWNY</sequence>
<keyword evidence="9" id="KW-0808">Transferase</keyword>
<keyword evidence="3 7" id="KW-0812">Transmembrane</keyword>
<gene>
    <name evidence="9" type="primary">OCA2</name>
    <name evidence="9" type="ORF">DERF_004317</name>
</gene>
<evidence type="ECO:0000256" key="2">
    <source>
        <dbReference type="ARBA" id="ARBA00022448"/>
    </source>
</evidence>
<keyword evidence="5 7" id="KW-0472">Membrane</keyword>
<name>A0A922L7L0_DERFA</name>
<feature type="transmembrane region" description="Helical" evidence="7">
    <location>
        <begin position="1519"/>
        <end position="1543"/>
    </location>
</feature>
<feature type="domain" description="Citrate transporter-like" evidence="8">
    <location>
        <begin position="1065"/>
        <end position="1617"/>
    </location>
</feature>
<feature type="compositionally biased region" description="Low complexity" evidence="6">
    <location>
        <begin position="258"/>
        <end position="277"/>
    </location>
</feature>
<feature type="transmembrane region" description="Helical" evidence="7">
    <location>
        <begin position="1228"/>
        <end position="1250"/>
    </location>
</feature>
<dbReference type="InterPro" id="IPR004680">
    <property type="entry name" value="Cit_transptr-like_dom"/>
</dbReference>
<dbReference type="GO" id="GO:0055085">
    <property type="term" value="P:transmembrane transport"/>
    <property type="evidence" value="ECO:0007669"/>
    <property type="project" value="InterPro"/>
</dbReference>
<dbReference type="GO" id="GO:0016020">
    <property type="term" value="C:membrane"/>
    <property type="evidence" value="ECO:0007669"/>
    <property type="project" value="UniProtKB-SubCell"/>
</dbReference>
<evidence type="ECO:0000259" key="8">
    <source>
        <dbReference type="Pfam" id="PF03600"/>
    </source>
</evidence>
<feature type="region of interest" description="Disordered" evidence="6">
    <location>
        <begin position="254"/>
        <end position="277"/>
    </location>
</feature>
<feature type="transmembrane region" description="Helical" evidence="7">
    <location>
        <begin position="1491"/>
        <end position="1507"/>
    </location>
</feature>
<reference evidence="9" key="1">
    <citation type="submission" date="2013-05" db="EMBL/GenBank/DDBJ databases">
        <authorList>
            <person name="Yim A.K.Y."/>
            <person name="Chan T.F."/>
            <person name="Ji K.M."/>
            <person name="Liu X.Y."/>
            <person name="Zhou J.W."/>
            <person name="Li R.Q."/>
            <person name="Yang K.Y."/>
            <person name="Li J."/>
            <person name="Li M."/>
            <person name="Law P.T.W."/>
            <person name="Wu Y.L."/>
            <person name="Cai Z.L."/>
            <person name="Qin H."/>
            <person name="Bao Y."/>
            <person name="Leung R.K.K."/>
            <person name="Ng P.K.S."/>
            <person name="Zou J."/>
            <person name="Zhong X.J."/>
            <person name="Ran P.X."/>
            <person name="Zhong N.S."/>
            <person name="Liu Z.G."/>
            <person name="Tsui S.K.W."/>
        </authorList>
    </citation>
    <scope>NUCLEOTIDE SEQUENCE</scope>
    <source>
        <strain evidence="9">Derf</strain>
        <tissue evidence="9">Whole organism</tissue>
    </source>
</reference>